<dbReference type="Proteomes" id="UP000694888">
    <property type="component" value="Unplaced"/>
</dbReference>
<dbReference type="Pfam" id="PF09612">
    <property type="entry name" value="HtrL_YibB"/>
    <property type="match status" value="1"/>
</dbReference>
<reference evidence="3 4" key="1">
    <citation type="submission" date="2025-05" db="UniProtKB">
        <authorList>
            <consortium name="RefSeq"/>
        </authorList>
    </citation>
    <scope>IDENTIFICATION</scope>
</reference>
<protein>
    <submittedName>
        <fullName evidence="3 4">Uncharacterized protein LOC101862385 isoform X1</fullName>
    </submittedName>
</protein>
<evidence type="ECO:0000313" key="2">
    <source>
        <dbReference type="Proteomes" id="UP000694888"/>
    </source>
</evidence>
<dbReference type="InterPro" id="IPR011735">
    <property type="entry name" value="WlaTC/HtrL_glycosyltransf"/>
</dbReference>
<proteinExistence type="predicted"/>
<dbReference type="RefSeq" id="XP_035825212.1">
    <property type="nucleotide sequence ID" value="XM_035969319.1"/>
</dbReference>
<dbReference type="RefSeq" id="XP_035825208.1">
    <property type="nucleotide sequence ID" value="XM_035969315.1"/>
</dbReference>
<evidence type="ECO:0000313" key="6">
    <source>
        <dbReference type="RefSeq" id="XP_035825215.1"/>
    </source>
</evidence>
<dbReference type="RefSeq" id="XP_035825215.1">
    <property type="nucleotide sequence ID" value="XM_035969322.1"/>
</dbReference>
<keyword evidence="1" id="KW-0812">Transmembrane</keyword>
<keyword evidence="1" id="KW-0472">Membrane</keyword>
<evidence type="ECO:0000313" key="4">
    <source>
        <dbReference type="RefSeq" id="XP_035825208.1"/>
    </source>
</evidence>
<dbReference type="GeneID" id="101862385"/>
<keyword evidence="1" id="KW-1133">Transmembrane helix</keyword>
<feature type="transmembrane region" description="Helical" evidence="1">
    <location>
        <begin position="30"/>
        <end position="50"/>
    </location>
</feature>
<evidence type="ECO:0000313" key="5">
    <source>
        <dbReference type="RefSeq" id="XP_035825212.1"/>
    </source>
</evidence>
<keyword evidence="2" id="KW-1185">Reference proteome</keyword>
<evidence type="ECO:0000313" key="3">
    <source>
        <dbReference type="RefSeq" id="XP_005089630.1"/>
    </source>
</evidence>
<name>A0ABM1VS20_APLCA</name>
<evidence type="ECO:0000256" key="1">
    <source>
        <dbReference type="SAM" id="Phobius"/>
    </source>
</evidence>
<accession>A0ABM1VS20</accession>
<sequence length="365" mass="41952">MLRKMAPFFKCLFQGAGMCRKTGMCKSKGLWSLVICLFVLGLYTGFQVMYTPVHMRVCPDPIYDQQFYQNNENITIVTMYLNIGSLTKTSFWFFSHSSYTTDTYKQWLISWGKLNNKVIAFFDDDAFITQFRLLRSHLPESHTKVIKINRYDLPAFKNLERVKEVVKNPSFKVSYPPEYTCVMNAKYDALDEALKMVDSQSEYIAWMDIGLFRRLEPSNPPFILRVPPGFNSSKVGVSEVTARQTFASFSPEEIYEKNIVWVAGGYILAHRKVLPKFISAYRSAVDRLLDQGLADTDQQVLASMYSPPMAHQQEVTLSTYSCPRGSFGLFGHGYLYFCLPYICKESAECHKQFRLPENGLSITPM</sequence>
<organism evidence="2 5">
    <name type="scientific">Aplysia californica</name>
    <name type="common">California sea hare</name>
    <dbReference type="NCBI Taxonomy" id="6500"/>
    <lineage>
        <taxon>Eukaryota</taxon>
        <taxon>Metazoa</taxon>
        <taxon>Spiralia</taxon>
        <taxon>Lophotrochozoa</taxon>
        <taxon>Mollusca</taxon>
        <taxon>Gastropoda</taxon>
        <taxon>Heterobranchia</taxon>
        <taxon>Euthyneura</taxon>
        <taxon>Tectipleura</taxon>
        <taxon>Aplysiida</taxon>
        <taxon>Aplysioidea</taxon>
        <taxon>Aplysiidae</taxon>
        <taxon>Aplysia</taxon>
    </lineage>
</organism>
<gene>
    <name evidence="3 4 5 6" type="primary">LOC101862385</name>
</gene>
<dbReference type="RefSeq" id="XP_005089630.1">
    <property type="nucleotide sequence ID" value="XM_005089573.3"/>
</dbReference>